<reference evidence="2" key="1">
    <citation type="submission" date="2017-08" db="EMBL/GenBank/DDBJ databases">
        <title>A dynamic microbial community with high functional redundancy inhabits the cold, oxic subseafloor aquifer.</title>
        <authorList>
            <person name="Tully B.J."/>
            <person name="Wheat C.G."/>
            <person name="Glazer B.T."/>
            <person name="Huber J.A."/>
        </authorList>
    </citation>
    <scope>NUCLEOTIDE SEQUENCE [LARGE SCALE GENOMIC DNA]</scope>
</reference>
<protein>
    <submittedName>
        <fullName evidence="1">Uncharacterized protein</fullName>
    </submittedName>
</protein>
<name>A0A2A4X5H5_UNCAE</name>
<comment type="caution">
    <text evidence="1">The sequence shown here is derived from an EMBL/GenBank/DDBJ whole genome shotgun (WGS) entry which is preliminary data.</text>
</comment>
<dbReference type="Proteomes" id="UP000218775">
    <property type="component" value="Unassembled WGS sequence"/>
</dbReference>
<dbReference type="EMBL" id="NVUK01000015">
    <property type="protein sequence ID" value="PCI77551.1"/>
    <property type="molecule type" value="Genomic_DNA"/>
</dbReference>
<evidence type="ECO:0000313" key="2">
    <source>
        <dbReference type="Proteomes" id="UP000218775"/>
    </source>
</evidence>
<evidence type="ECO:0000313" key="1">
    <source>
        <dbReference type="EMBL" id="PCI77551.1"/>
    </source>
</evidence>
<dbReference type="AlphaFoldDB" id="A0A2A4X5H5"/>
<sequence length="164" mass="18012">MSVKITQEIAQFGVSAIAIAGGETINTGVKSVAHMALIPPNVEDQTLSLEGRVSPHSVRLSPLPLAEDVVFEDDDESIESIDSQRLPLKRKLEASAVAIRKATSEEDGADFKRAKFPQYFIPALSRQALDSDLIILNAKASPYKNMHTNPLAMLRRKFKQSIKI</sequence>
<organism evidence="1 2">
    <name type="scientific">Aerophobetes bacterium</name>
    <dbReference type="NCBI Taxonomy" id="2030807"/>
    <lineage>
        <taxon>Bacteria</taxon>
        <taxon>Candidatus Aerophobota</taxon>
    </lineage>
</organism>
<gene>
    <name evidence="1" type="ORF">COB21_02895</name>
</gene>
<proteinExistence type="predicted"/>
<accession>A0A2A4X5H5</accession>